<name>K1M2X8_9FLAO</name>
<dbReference type="HOGENOM" id="CLU_2731878_0_0_10"/>
<reference evidence="1 2" key="1">
    <citation type="submission" date="2012-07" db="EMBL/GenBank/DDBJ databases">
        <title>The Genome Sequence of Bergeyella zoohelcum ATCC 43767.</title>
        <authorList>
            <consortium name="The Broad Institute Genome Sequencing Platform"/>
            <person name="Earl A."/>
            <person name="Ward D."/>
            <person name="Feldgarden M."/>
            <person name="Gevers D."/>
            <person name="Huys G."/>
            <person name="Walker B."/>
            <person name="Young S.K."/>
            <person name="Zeng Q."/>
            <person name="Gargeya S."/>
            <person name="Fitzgerald M."/>
            <person name="Haas B."/>
            <person name="Abouelleil A."/>
            <person name="Alvarado L."/>
            <person name="Arachchi H.M."/>
            <person name="Berlin A.M."/>
            <person name="Chapman S.B."/>
            <person name="Goldberg J."/>
            <person name="Griggs A."/>
            <person name="Gujja S."/>
            <person name="Hansen M."/>
            <person name="Howarth C."/>
            <person name="Imamovic A."/>
            <person name="Larimer J."/>
            <person name="McCowen C."/>
            <person name="Montmayeur A."/>
            <person name="Murphy C."/>
            <person name="Neiman D."/>
            <person name="Pearson M."/>
            <person name="Priest M."/>
            <person name="Roberts A."/>
            <person name="Saif S."/>
            <person name="Shea T."/>
            <person name="Sisk P."/>
            <person name="Sykes S."/>
            <person name="Wortman J."/>
            <person name="Nusbaum C."/>
            <person name="Birren B."/>
        </authorList>
    </citation>
    <scope>NUCLEOTIDE SEQUENCE [LARGE SCALE GENOMIC DNA]</scope>
    <source>
        <strain evidence="1 2">ATCC 43767</strain>
    </source>
</reference>
<accession>K1M2X8</accession>
<gene>
    <name evidence="1" type="ORF">HMPREF9699_00547</name>
</gene>
<dbReference type="EMBL" id="AGYA01000012">
    <property type="protein sequence ID" value="EKB58647.1"/>
    <property type="molecule type" value="Genomic_DNA"/>
</dbReference>
<proteinExistence type="predicted"/>
<dbReference type="eggNOG" id="ENOG502ZQHF">
    <property type="taxonomic scope" value="Bacteria"/>
</dbReference>
<protein>
    <recommendedName>
        <fullName evidence="3">Bacterial toxin 50 domain-containing protein</fullName>
    </recommendedName>
</protein>
<evidence type="ECO:0000313" key="1">
    <source>
        <dbReference type="EMBL" id="EKB58647.1"/>
    </source>
</evidence>
<keyword evidence="2" id="KW-1185">Reference proteome</keyword>
<evidence type="ECO:0000313" key="2">
    <source>
        <dbReference type="Proteomes" id="UP000006085"/>
    </source>
</evidence>
<dbReference type="STRING" id="883096.HMPREF9699_00547"/>
<dbReference type="AlphaFoldDB" id="K1M2X8"/>
<evidence type="ECO:0008006" key="3">
    <source>
        <dbReference type="Google" id="ProtNLM"/>
    </source>
</evidence>
<dbReference type="Proteomes" id="UP000006085">
    <property type="component" value="Unassembled WGS sequence"/>
</dbReference>
<organism evidence="1 2">
    <name type="scientific">Bergeyella zoohelcum ATCC 43767</name>
    <dbReference type="NCBI Taxonomy" id="883096"/>
    <lineage>
        <taxon>Bacteria</taxon>
        <taxon>Pseudomonadati</taxon>
        <taxon>Bacteroidota</taxon>
        <taxon>Flavobacteriia</taxon>
        <taxon>Flavobacteriales</taxon>
        <taxon>Weeksellaceae</taxon>
        <taxon>Bergeyella</taxon>
    </lineage>
</organism>
<comment type="caution">
    <text evidence="1">The sequence shown here is derived from an EMBL/GenBank/DDBJ whole genome shotgun (WGS) entry which is preliminary data.</text>
</comment>
<dbReference type="RefSeq" id="WP_002662225.1">
    <property type="nucleotide sequence ID" value="NZ_JH932293.1"/>
</dbReference>
<sequence>METNKKGDNHSFPESVKAFEKYGKVSVIKGGDGIRRTTLTIPGSYNGKNGNFEFIKESNGIINHRLFRPKK</sequence>